<sequence length="166" mass="18934">MPKSLLSFRKIYPTNATRPLGVKIVWNHKLDPRVYGETGCQLLRSYQNIKGNNYDPLSIPHALSSQSQKDSKVPPLAESTSWQLIGQRKTLQSSKNAKEEKNSNTGHTNRKKRKVNENNAHQRAHQETITMCGMIWDSNNWSCPYDAIFTILFNFGKRTQANGAQF</sequence>
<feature type="region of interest" description="Disordered" evidence="1">
    <location>
        <begin position="60"/>
        <end position="79"/>
    </location>
</feature>
<keyword evidence="3" id="KW-1185">Reference proteome</keyword>
<dbReference type="OrthoDB" id="3247165at2759"/>
<gene>
    <name evidence="2" type="ORF">K435DRAFT_688002</name>
</gene>
<feature type="region of interest" description="Disordered" evidence="1">
    <location>
        <begin position="87"/>
        <end position="123"/>
    </location>
</feature>
<protein>
    <submittedName>
        <fullName evidence="2">Uncharacterized protein</fullName>
    </submittedName>
</protein>
<evidence type="ECO:0000256" key="1">
    <source>
        <dbReference type="SAM" id="MobiDB-lite"/>
    </source>
</evidence>
<dbReference type="AlphaFoldDB" id="A0A4S8L6F6"/>
<dbReference type="Proteomes" id="UP000297245">
    <property type="component" value="Unassembled WGS sequence"/>
</dbReference>
<evidence type="ECO:0000313" key="2">
    <source>
        <dbReference type="EMBL" id="THU84224.1"/>
    </source>
</evidence>
<dbReference type="EMBL" id="ML179613">
    <property type="protein sequence ID" value="THU84224.1"/>
    <property type="molecule type" value="Genomic_DNA"/>
</dbReference>
<reference evidence="2 3" key="1">
    <citation type="journal article" date="2019" name="Nat. Ecol. Evol.">
        <title>Megaphylogeny resolves global patterns of mushroom evolution.</title>
        <authorList>
            <person name="Varga T."/>
            <person name="Krizsan K."/>
            <person name="Foldi C."/>
            <person name="Dima B."/>
            <person name="Sanchez-Garcia M."/>
            <person name="Sanchez-Ramirez S."/>
            <person name="Szollosi G.J."/>
            <person name="Szarkandi J.G."/>
            <person name="Papp V."/>
            <person name="Albert L."/>
            <person name="Andreopoulos W."/>
            <person name="Angelini C."/>
            <person name="Antonin V."/>
            <person name="Barry K.W."/>
            <person name="Bougher N.L."/>
            <person name="Buchanan P."/>
            <person name="Buyck B."/>
            <person name="Bense V."/>
            <person name="Catcheside P."/>
            <person name="Chovatia M."/>
            <person name="Cooper J."/>
            <person name="Damon W."/>
            <person name="Desjardin D."/>
            <person name="Finy P."/>
            <person name="Geml J."/>
            <person name="Haridas S."/>
            <person name="Hughes K."/>
            <person name="Justo A."/>
            <person name="Karasinski D."/>
            <person name="Kautmanova I."/>
            <person name="Kiss B."/>
            <person name="Kocsube S."/>
            <person name="Kotiranta H."/>
            <person name="LaButti K.M."/>
            <person name="Lechner B.E."/>
            <person name="Liimatainen K."/>
            <person name="Lipzen A."/>
            <person name="Lukacs Z."/>
            <person name="Mihaltcheva S."/>
            <person name="Morgado L.N."/>
            <person name="Niskanen T."/>
            <person name="Noordeloos M.E."/>
            <person name="Ohm R.A."/>
            <person name="Ortiz-Santana B."/>
            <person name="Ovrebo C."/>
            <person name="Racz N."/>
            <person name="Riley R."/>
            <person name="Savchenko A."/>
            <person name="Shiryaev A."/>
            <person name="Soop K."/>
            <person name="Spirin V."/>
            <person name="Szebenyi C."/>
            <person name="Tomsovsky M."/>
            <person name="Tulloss R.E."/>
            <person name="Uehling J."/>
            <person name="Grigoriev I.V."/>
            <person name="Vagvolgyi C."/>
            <person name="Papp T."/>
            <person name="Martin F.M."/>
            <person name="Miettinen O."/>
            <person name="Hibbett D.S."/>
            <person name="Nagy L.G."/>
        </authorList>
    </citation>
    <scope>NUCLEOTIDE SEQUENCE [LARGE SCALE GENOMIC DNA]</scope>
    <source>
        <strain evidence="2 3">CBS 962.96</strain>
    </source>
</reference>
<accession>A0A4S8L6F6</accession>
<organism evidence="2 3">
    <name type="scientific">Dendrothele bispora (strain CBS 962.96)</name>
    <dbReference type="NCBI Taxonomy" id="1314807"/>
    <lineage>
        <taxon>Eukaryota</taxon>
        <taxon>Fungi</taxon>
        <taxon>Dikarya</taxon>
        <taxon>Basidiomycota</taxon>
        <taxon>Agaricomycotina</taxon>
        <taxon>Agaricomycetes</taxon>
        <taxon>Agaricomycetidae</taxon>
        <taxon>Agaricales</taxon>
        <taxon>Agaricales incertae sedis</taxon>
        <taxon>Dendrothele</taxon>
    </lineage>
</organism>
<name>A0A4S8L6F6_DENBC</name>
<proteinExistence type="predicted"/>
<evidence type="ECO:0000313" key="3">
    <source>
        <dbReference type="Proteomes" id="UP000297245"/>
    </source>
</evidence>